<dbReference type="GO" id="GO:0006334">
    <property type="term" value="P:nucleosome assembly"/>
    <property type="evidence" value="ECO:0007669"/>
    <property type="project" value="TreeGrafter"/>
</dbReference>
<dbReference type="GO" id="GO:0042393">
    <property type="term" value="F:histone binding"/>
    <property type="evidence" value="ECO:0007669"/>
    <property type="project" value="TreeGrafter"/>
</dbReference>
<proteinExistence type="inferred from homology"/>
<comment type="similarity">
    <text evidence="1">Belongs to the SPT2 family.</text>
</comment>
<evidence type="ECO:0000256" key="2">
    <source>
        <dbReference type="ARBA" id="ARBA00023054"/>
    </source>
</evidence>
<comment type="caution">
    <text evidence="4">The sequence shown here is derived from an EMBL/GenBank/DDBJ whole genome shotgun (WGS) entry which is preliminary data.</text>
</comment>
<feature type="compositionally biased region" description="Low complexity" evidence="3">
    <location>
        <begin position="39"/>
        <end position="54"/>
    </location>
</feature>
<dbReference type="AlphaFoldDB" id="A0A8K0NXN6"/>
<feature type="compositionally biased region" description="Basic and acidic residues" evidence="3">
    <location>
        <begin position="1"/>
        <end position="23"/>
    </location>
</feature>
<feature type="region of interest" description="Disordered" evidence="3">
    <location>
        <begin position="1"/>
        <end position="466"/>
    </location>
</feature>
<feature type="compositionally biased region" description="Basic and acidic residues" evidence="3">
    <location>
        <begin position="95"/>
        <end position="108"/>
    </location>
</feature>
<name>A0A8K0NXN6_LADFU</name>
<feature type="compositionally biased region" description="Acidic residues" evidence="3">
    <location>
        <begin position="447"/>
        <end position="466"/>
    </location>
</feature>
<feature type="compositionally biased region" description="Basic and acidic residues" evidence="3">
    <location>
        <begin position="308"/>
        <end position="321"/>
    </location>
</feature>
<feature type="compositionally biased region" description="Polar residues" evidence="3">
    <location>
        <begin position="73"/>
        <end position="82"/>
    </location>
</feature>
<dbReference type="GO" id="GO:0006360">
    <property type="term" value="P:transcription by RNA polymerase I"/>
    <property type="evidence" value="ECO:0007669"/>
    <property type="project" value="TreeGrafter"/>
</dbReference>
<feature type="compositionally biased region" description="Basic and acidic residues" evidence="3">
    <location>
        <begin position="348"/>
        <end position="362"/>
    </location>
</feature>
<dbReference type="InterPro" id="IPR013256">
    <property type="entry name" value="Chromatin_SPT2"/>
</dbReference>
<feature type="compositionally biased region" description="Basic and acidic residues" evidence="3">
    <location>
        <begin position="156"/>
        <end position="169"/>
    </location>
</feature>
<dbReference type="GO" id="GO:0005730">
    <property type="term" value="C:nucleolus"/>
    <property type="evidence" value="ECO:0007669"/>
    <property type="project" value="TreeGrafter"/>
</dbReference>
<organism evidence="4 5">
    <name type="scientific">Ladona fulva</name>
    <name type="common">Scarce chaser dragonfly</name>
    <name type="synonym">Libellula fulva</name>
    <dbReference type="NCBI Taxonomy" id="123851"/>
    <lineage>
        <taxon>Eukaryota</taxon>
        <taxon>Metazoa</taxon>
        <taxon>Ecdysozoa</taxon>
        <taxon>Arthropoda</taxon>
        <taxon>Hexapoda</taxon>
        <taxon>Insecta</taxon>
        <taxon>Pterygota</taxon>
        <taxon>Palaeoptera</taxon>
        <taxon>Odonata</taxon>
        <taxon>Epiprocta</taxon>
        <taxon>Anisoptera</taxon>
        <taxon>Libelluloidea</taxon>
        <taxon>Libellulidae</taxon>
        <taxon>Ladona</taxon>
    </lineage>
</organism>
<reference evidence="4" key="2">
    <citation type="submission" date="2017-10" db="EMBL/GenBank/DDBJ databases">
        <title>Ladona fulva Genome sequencing and assembly.</title>
        <authorList>
            <person name="Murali S."/>
            <person name="Richards S."/>
            <person name="Bandaranaike D."/>
            <person name="Bellair M."/>
            <person name="Blankenburg K."/>
            <person name="Chao H."/>
            <person name="Dinh H."/>
            <person name="Doddapaneni H."/>
            <person name="Dugan-Rocha S."/>
            <person name="Elkadiri S."/>
            <person name="Gnanaolivu R."/>
            <person name="Hernandez B."/>
            <person name="Skinner E."/>
            <person name="Javaid M."/>
            <person name="Lee S."/>
            <person name="Li M."/>
            <person name="Ming W."/>
            <person name="Munidasa M."/>
            <person name="Muniz J."/>
            <person name="Nguyen L."/>
            <person name="Hughes D."/>
            <person name="Osuji N."/>
            <person name="Pu L.-L."/>
            <person name="Puazo M."/>
            <person name="Qu C."/>
            <person name="Quiroz J."/>
            <person name="Raj R."/>
            <person name="Weissenberger G."/>
            <person name="Xin Y."/>
            <person name="Zou X."/>
            <person name="Han Y."/>
            <person name="Worley K."/>
            <person name="Muzny D."/>
            <person name="Gibbs R."/>
        </authorList>
    </citation>
    <scope>NUCLEOTIDE SEQUENCE</scope>
    <source>
        <strain evidence="4">Sampled in the wild</strain>
    </source>
</reference>
<dbReference type="Proteomes" id="UP000792457">
    <property type="component" value="Unassembled WGS sequence"/>
</dbReference>
<dbReference type="SMART" id="SM00784">
    <property type="entry name" value="SPT2"/>
    <property type="match status" value="1"/>
</dbReference>
<dbReference type="Pfam" id="PF08243">
    <property type="entry name" value="SPT2"/>
    <property type="match status" value="1"/>
</dbReference>
<feature type="compositionally biased region" description="Polar residues" evidence="3">
    <location>
        <begin position="258"/>
        <end position="267"/>
    </location>
</feature>
<reference evidence="4" key="1">
    <citation type="submission" date="2013-04" db="EMBL/GenBank/DDBJ databases">
        <authorList>
            <person name="Qu J."/>
            <person name="Murali S.C."/>
            <person name="Bandaranaike D."/>
            <person name="Bellair M."/>
            <person name="Blankenburg K."/>
            <person name="Chao H."/>
            <person name="Dinh H."/>
            <person name="Doddapaneni H."/>
            <person name="Downs B."/>
            <person name="Dugan-Rocha S."/>
            <person name="Elkadiri S."/>
            <person name="Gnanaolivu R.D."/>
            <person name="Hernandez B."/>
            <person name="Javaid M."/>
            <person name="Jayaseelan J.C."/>
            <person name="Lee S."/>
            <person name="Li M."/>
            <person name="Ming W."/>
            <person name="Munidasa M."/>
            <person name="Muniz J."/>
            <person name="Nguyen L."/>
            <person name="Ongeri F."/>
            <person name="Osuji N."/>
            <person name="Pu L.-L."/>
            <person name="Puazo M."/>
            <person name="Qu C."/>
            <person name="Quiroz J."/>
            <person name="Raj R."/>
            <person name="Weissenberger G."/>
            <person name="Xin Y."/>
            <person name="Zou X."/>
            <person name="Han Y."/>
            <person name="Richards S."/>
            <person name="Worley K."/>
            <person name="Muzny D."/>
            <person name="Gibbs R."/>
        </authorList>
    </citation>
    <scope>NUCLEOTIDE SEQUENCE</scope>
    <source>
        <strain evidence="4">Sampled in the wild</strain>
    </source>
</reference>
<sequence>MTKKQKEEYLREKQYRQRREEMAKAAAAAKSKEKSQTRSSESQMNNSESKSNSSFKTPSIPRIPKLNGAKANPDQNRVSASDNEARRSSVPQQTESREGISDKKRMAEGAKPGSARPPSSSREQERMTSEVKRNSMQHSSRTYETDRKPIQSVPSPKERKDKVEIEGRKQPANHTLRPVMKEEQRHSTQLSKTAAVREERPVNSQSSRPVMKDDRRMSNQPQRPKEELRPSPASREPPKSLKPVSSLTSKPNRPLQGSVGTKPSQNVMKKVEGKSATPVAGDMLRERLSNCSNQSLPQKSQPGSSQMVKKDLKMRPPEKSKNTAPSTETSLPKGVPSRLSGATPSGGTKEKMKSLPPERKPETSAVNKKPQMDDRRPSVPERKPCAVAERGPTGDRRPPSMVERRPLSMSERRPPAMGDRRPFAARGRPMHPQDARRRPPAKRRIESDDEYDSELDDFIDDGPEEGEDYSKYIKEIFGYDKSRYRGRDFEDDDEDECMESSFSQQMKEEYVSTKLGILEDLEDIKKEQMEKMKKKKMMMATKKKKL</sequence>
<protein>
    <recommendedName>
        <fullName evidence="6">Protein SPT2 homolog</fullName>
    </recommendedName>
</protein>
<keyword evidence="2" id="KW-0175">Coiled coil</keyword>
<evidence type="ECO:0000313" key="5">
    <source>
        <dbReference type="Proteomes" id="UP000792457"/>
    </source>
</evidence>
<feature type="compositionally biased region" description="Basic and acidic residues" evidence="3">
    <location>
        <begin position="392"/>
        <end position="422"/>
    </location>
</feature>
<feature type="compositionally biased region" description="Basic and acidic residues" evidence="3">
    <location>
        <begin position="122"/>
        <end position="133"/>
    </location>
</feature>
<feature type="compositionally biased region" description="Basic and acidic residues" evidence="3">
    <location>
        <begin position="370"/>
        <end position="384"/>
    </location>
</feature>
<feature type="compositionally biased region" description="Polar residues" evidence="3">
    <location>
        <begin position="289"/>
        <end position="307"/>
    </location>
</feature>
<dbReference type="OrthoDB" id="6259853at2759"/>
<evidence type="ECO:0000256" key="3">
    <source>
        <dbReference type="SAM" id="MobiDB-lite"/>
    </source>
</evidence>
<accession>A0A8K0NXN6</accession>
<feature type="compositionally biased region" description="Basic and acidic residues" evidence="3">
    <location>
        <begin position="210"/>
        <end position="229"/>
    </location>
</feature>
<gene>
    <name evidence="4" type="ORF">J437_LFUL004760</name>
</gene>
<evidence type="ECO:0000313" key="4">
    <source>
        <dbReference type="EMBL" id="KAG8225831.1"/>
    </source>
</evidence>
<dbReference type="EMBL" id="KZ308255">
    <property type="protein sequence ID" value="KAG8225831.1"/>
    <property type="molecule type" value="Genomic_DNA"/>
</dbReference>
<evidence type="ECO:0000256" key="1">
    <source>
        <dbReference type="ARBA" id="ARBA00006461"/>
    </source>
</evidence>
<keyword evidence="5" id="KW-1185">Reference proteome</keyword>
<dbReference type="PANTHER" id="PTHR22691">
    <property type="entry name" value="YEAST SPT2-RELATED"/>
    <property type="match status" value="1"/>
</dbReference>
<dbReference type="GO" id="GO:0003677">
    <property type="term" value="F:DNA binding"/>
    <property type="evidence" value="ECO:0007669"/>
    <property type="project" value="TreeGrafter"/>
</dbReference>
<dbReference type="PANTHER" id="PTHR22691:SF8">
    <property type="entry name" value="PROTEIN SPT2 HOMOLOG"/>
    <property type="match status" value="1"/>
</dbReference>
<evidence type="ECO:0008006" key="6">
    <source>
        <dbReference type="Google" id="ProtNLM"/>
    </source>
</evidence>